<organism evidence="4 5">
    <name type="scientific">Portunus trituberculatus</name>
    <name type="common">Swimming crab</name>
    <name type="synonym">Neptunus trituberculatus</name>
    <dbReference type="NCBI Taxonomy" id="210409"/>
    <lineage>
        <taxon>Eukaryota</taxon>
        <taxon>Metazoa</taxon>
        <taxon>Ecdysozoa</taxon>
        <taxon>Arthropoda</taxon>
        <taxon>Crustacea</taxon>
        <taxon>Multicrustacea</taxon>
        <taxon>Malacostraca</taxon>
        <taxon>Eumalacostraca</taxon>
        <taxon>Eucarida</taxon>
        <taxon>Decapoda</taxon>
        <taxon>Pleocyemata</taxon>
        <taxon>Brachyura</taxon>
        <taxon>Eubrachyura</taxon>
        <taxon>Portunoidea</taxon>
        <taxon>Portunidae</taxon>
        <taxon>Portuninae</taxon>
        <taxon>Portunus</taxon>
    </lineage>
</organism>
<dbReference type="GO" id="GO:0008270">
    <property type="term" value="F:zinc ion binding"/>
    <property type="evidence" value="ECO:0007669"/>
    <property type="project" value="UniProtKB-KW"/>
</dbReference>
<evidence type="ECO:0000259" key="3">
    <source>
        <dbReference type="PROSITE" id="PS50158"/>
    </source>
</evidence>
<evidence type="ECO:0000313" key="4">
    <source>
        <dbReference type="EMBL" id="MPC67454.1"/>
    </source>
</evidence>
<dbReference type="Proteomes" id="UP000324222">
    <property type="component" value="Unassembled WGS sequence"/>
</dbReference>
<reference evidence="4 5" key="1">
    <citation type="submission" date="2019-05" db="EMBL/GenBank/DDBJ databases">
        <title>Another draft genome of Portunus trituberculatus and its Hox gene families provides insights of decapod evolution.</title>
        <authorList>
            <person name="Jeong J.-H."/>
            <person name="Song I."/>
            <person name="Kim S."/>
            <person name="Choi T."/>
            <person name="Kim D."/>
            <person name="Ryu S."/>
            <person name="Kim W."/>
        </authorList>
    </citation>
    <scope>NUCLEOTIDE SEQUENCE [LARGE SCALE GENOMIC DNA]</scope>
    <source>
        <tissue evidence="4">Muscle</tissue>
    </source>
</reference>
<dbReference type="GO" id="GO:0003676">
    <property type="term" value="F:nucleic acid binding"/>
    <property type="evidence" value="ECO:0007669"/>
    <property type="project" value="InterPro"/>
</dbReference>
<protein>
    <recommendedName>
        <fullName evidence="3">CCHC-type domain-containing protein</fullName>
    </recommendedName>
</protein>
<name>A0A5B7HFL6_PORTR</name>
<dbReference type="OrthoDB" id="8030316at2759"/>
<feature type="domain" description="CCHC-type" evidence="3">
    <location>
        <begin position="52"/>
        <end position="66"/>
    </location>
</feature>
<evidence type="ECO:0000313" key="5">
    <source>
        <dbReference type="Proteomes" id="UP000324222"/>
    </source>
</evidence>
<dbReference type="InterPro" id="IPR001878">
    <property type="entry name" value="Znf_CCHC"/>
</dbReference>
<feature type="region of interest" description="Disordered" evidence="2">
    <location>
        <begin position="81"/>
        <end position="109"/>
    </location>
</feature>
<dbReference type="Gene3D" id="4.10.60.10">
    <property type="entry name" value="Zinc finger, CCHC-type"/>
    <property type="match status" value="1"/>
</dbReference>
<dbReference type="PROSITE" id="PS50158">
    <property type="entry name" value="ZF_CCHC"/>
    <property type="match status" value="1"/>
</dbReference>
<dbReference type="AlphaFoldDB" id="A0A5B7HFL6"/>
<sequence>MESAELYASNIQAAQEAKVPAVNKITTAPWGPCFGCGGDYLRRECKHKDAVCSSCGRSGHLSRVCRASDRARPSIVPARRKNYARSKTPRSTYVFKDKEDGTSSGANSSEVGEIHCYASGCVGKLCGPKIEVS</sequence>
<evidence type="ECO:0000256" key="2">
    <source>
        <dbReference type="SAM" id="MobiDB-lite"/>
    </source>
</evidence>
<evidence type="ECO:0000256" key="1">
    <source>
        <dbReference type="PROSITE-ProRule" id="PRU00047"/>
    </source>
</evidence>
<keyword evidence="5" id="KW-1185">Reference proteome</keyword>
<proteinExistence type="predicted"/>
<comment type="caution">
    <text evidence="4">The sequence shown here is derived from an EMBL/GenBank/DDBJ whole genome shotgun (WGS) entry which is preliminary data.</text>
</comment>
<gene>
    <name evidence="4" type="ORF">E2C01_061630</name>
</gene>
<accession>A0A5B7HFL6</accession>
<dbReference type="EMBL" id="VSRR010026270">
    <property type="protein sequence ID" value="MPC67454.1"/>
    <property type="molecule type" value="Genomic_DNA"/>
</dbReference>
<keyword evidence="1" id="KW-0862">Zinc</keyword>
<keyword evidence="1" id="KW-0479">Metal-binding</keyword>
<keyword evidence="1" id="KW-0863">Zinc-finger</keyword>